<name>A0A1H0Y0C5_9ACTN</name>
<sequence length="347" mass="37371">MVHQKRDFDLLKAECTSDPLVDHVHHRIPVITTFDTPHVDESVDLLAPDRLIRVLASVPARAFTAAPHATIATIARAREQGTTICLEIGEDHDHSLALLSIVEPDVIITAPQLLRTPASAAAAKVVHSIAAHVERSHAVVIAEGVHDERARAVAETIGATYGIGDLYPALSVPDLLAEPVAPMPPTPVWTAPDVGTTTPFALATRNGIARRGTKHLLIEMSKTLEAQATSLGSPMVAVGTFQHARHFTVATAARWQAMGDEIGFAGVYGAGISVFRDGNVHRAPLDPDDPLVHEWTVAIVGPHFSALIAARDLHDNGPDLERTFDFVQTFDRTTVTQAIRSVLQRFP</sequence>
<dbReference type="Pfam" id="PF10069">
    <property type="entry name" value="DICT"/>
    <property type="match status" value="1"/>
</dbReference>
<dbReference type="EMBL" id="FNLF01000001">
    <property type="protein sequence ID" value="SDQ08578.1"/>
    <property type="molecule type" value="Genomic_DNA"/>
</dbReference>
<evidence type="ECO:0000313" key="3">
    <source>
        <dbReference type="EMBL" id="SDQ08578.1"/>
    </source>
</evidence>
<evidence type="ECO:0000259" key="2">
    <source>
        <dbReference type="Pfam" id="PF10069"/>
    </source>
</evidence>
<dbReference type="STRING" id="47312.SAMN04489765_0021"/>
<gene>
    <name evidence="3" type="ORF">SAMN04489765_0021</name>
</gene>
<evidence type="ECO:0000259" key="1">
    <source>
        <dbReference type="Pfam" id="PF00563"/>
    </source>
</evidence>
<feature type="domain" description="EAL" evidence="1">
    <location>
        <begin position="58"/>
        <end position="167"/>
    </location>
</feature>
<dbReference type="Gene3D" id="3.20.20.450">
    <property type="entry name" value="EAL domain"/>
    <property type="match status" value="1"/>
</dbReference>
<protein>
    <submittedName>
        <fullName evidence="3">Diguanylate Cyclase and Two-component system sensory domain-containing protein</fullName>
    </submittedName>
</protein>
<feature type="domain" description="DICT" evidence="2">
    <location>
        <begin position="213"/>
        <end position="312"/>
    </location>
</feature>
<dbReference type="AlphaFoldDB" id="A0A1H0Y0C5"/>
<dbReference type="Proteomes" id="UP000183053">
    <property type="component" value="Unassembled WGS sequence"/>
</dbReference>
<dbReference type="InterPro" id="IPR001633">
    <property type="entry name" value="EAL_dom"/>
</dbReference>
<keyword evidence="4" id="KW-1185">Reference proteome</keyword>
<dbReference type="SUPFAM" id="SSF141868">
    <property type="entry name" value="EAL domain-like"/>
    <property type="match status" value="1"/>
</dbReference>
<proteinExistence type="predicted"/>
<evidence type="ECO:0000313" key="4">
    <source>
        <dbReference type="Proteomes" id="UP000183053"/>
    </source>
</evidence>
<reference evidence="4" key="1">
    <citation type="submission" date="2016-10" db="EMBL/GenBank/DDBJ databases">
        <authorList>
            <person name="Varghese N."/>
            <person name="Submissions S."/>
        </authorList>
    </citation>
    <scope>NUCLEOTIDE SEQUENCE [LARGE SCALE GENOMIC DNA]</scope>
    <source>
        <strain evidence="4">DSM 44142</strain>
    </source>
</reference>
<accession>A0A1H0Y0C5</accession>
<dbReference type="InterPro" id="IPR019278">
    <property type="entry name" value="DICT_dom"/>
</dbReference>
<dbReference type="InterPro" id="IPR035919">
    <property type="entry name" value="EAL_sf"/>
</dbReference>
<dbReference type="Pfam" id="PF00563">
    <property type="entry name" value="EAL"/>
    <property type="match status" value="1"/>
</dbReference>
<organism evidence="3 4">
    <name type="scientific">Tsukamurella pulmonis</name>
    <dbReference type="NCBI Taxonomy" id="47312"/>
    <lineage>
        <taxon>Bacteria</taxon>
        <taxon>Bacillati</taxon>
        <taxon>Actinomycetota</taxon>
        <taxon>Actinomycetes</taxon>
        <taxon>Mycobacteriales</taxon>
        <taxon>Tsukamurellaceae</taxon>
        <taxon>Tsukamurella</taxon>
    </lineage>
</organism>